<protein>
    <submittedName>
        <fullName evidence="3">Uncharacterized protein</fullName>
    </submittedName>
</protein>
<reference evidence="4" key="1">
    <citation type="journal article" date="2017" name="Nat. Ecol. Evol.">
        <title>Genome expansion and lineage-specific genetic innovations in the forest pathogenic fungi Armillaria.</title>
        <authorList>
            <person name="Sipos G."/>
            <person name="Prasanna A.N."/>
            <person name="Walter M.C."/>
            <person name="O'Connor E."/>
            <person name="Balint B."/>
            <person name="Krizsan K."/>
            <person name="Kiss B."/>
            <person name="Hess J."/>
            <person name="Varga T."/>
            <person name="Slot J."/>
            <person name="Riley R."/>
            <person name="Boka B."/>
            <person name="Rigling D."/>
            <person name="Barry K."/>
            <person name="Lee J."/>
            <person name="Mihaltcheva S."/>
            <person name="LaButti K."/>
            <person name="Lipzen A."/>
            <person name="Waldron R."/>
            <person name="Moloney N.M."/>
            <person name="Sperisen C."/>
            <person name="Kredics L."/>
            <person name="Vagvoelgyi C."/>
            <person name="Patrignani A."/>
            <person name="Fitzpatrick D."/>
            <person name="Nagy I."/>
            <person name="Doyle S."/>
            <person name="Anderson J.B."/>
            <person name="Grigoriev I.V."/>
            <person name="Gueldener U."/>
            <person name="Muensterkoetter M."/>
            <person name="Nagy L.G."/>
        </authorList>
    </citation>
    <scope>NUCLEOTIDE SEQUENCE [LARGE SCALE GENOMIC DNA]</scope>
    <source>
        <strain evidence="4">C18/9</strain>
    </source>
</reference>
<keyword evidence="2" id="KW-0472">Membrane</keyword>
<keyword evidence="4" id="KW-1185">Reference proteome</keyword>
<evidence type="ECO:0000256" key="1">
    <source>
        <dbReference type="SAM" id="MobiDB-lite"/>
    </source>
</evidence>
<accession>A0A284RY41</accession>
<evidence type="ECO:0000313" key="4">
    <source>
        <dbReference type="Proteomes" id="UP000219338"/>
    </source>
</evidence>
<organism evidence="3 4">
    <name type="scientific">Armillaria ostoyae</name>
    <name type="common">Armillaria root rot fungus</name>
    <dbReference type="NCBI Taxonomy" id="47428"/>
    <lineage>
        <taxon>Eukaryota</taxon>
        <taxon>Fungi</taxon>
        <taxon>Dikarya</taxon>
        <taxon>Basidiomycota</taxon>
        <taxon>Agaricomycotina</taxon>
        <taxon>Agaricomycetes</taxon>
        <taxon>Agaricomycetidae</taxon>
        <taxon>Agaricales</taxon>
        <taxon>Marasmiineae</taxon>
        <taxon>Physalacriaceae</taxon>
        <taxon>Armillaria</taxon>
    </lineage>
</organism>
<feature type="region of interest" description="Disordered" evidence="1">
    <location>
        <begin position="224"/>
        <end position="244"/>
    </location>
</feature>
<feature type="transmembrane region" description="Helical" evidence="2">
    <location>
        <begin position="110"/>
        <end position="130"/>
    </location>
</feature>
<gene>
    <name evidence="3" type="ORF">ARMOST_17121</name>
</gene>
<dbReference type="Proteomes" id="UP000219338">
    <property type="component" value="Unassembled WGS sequence"/>
</dbReference>
<dbReference type="OrthoDB" id="10629830at2759"/>
<dbReference type="AlphaFoldDB" id="A0A284RY41"/>
<sequence>MGDAQLWGAWGDWVERGRPMLVFGGVGSGGREKCHMAMIPSTFIAPSGLPSMLKSACTSSLSFGIGILTFIPPSRSTSPALLKPPSLLSFWVSPPQNSARAPPHSINPPAPVVAVIVVLGVGILIVGSALRGPSRAEMTTDIESPDVWHTLVACGIRVQQRLAPMSMWGVQGRRDCEFGSFSWPLAGVGERNRCRRVRWSPGQLFETSSSGAASFKGLREWWGQDRRNPGLLGPPDALKRPKIK</sequence>
<dbReference type="EMBL" id="FUEG01000020">
    <property type="protein sequence ID" value="SJL13673.1"/>
    <property type="molecule type" value="Genomic_DNA"/>
</dbReference>
<evidence type="ECO:0000256" key="2">
    <source>
        <dbReference type="SAM" id="Phobius"/>
    </source>
</evidence>
<keyword evidence="2" id="KW-0812">Transmembrane</keyword>
<evidence type="ECO:0000313" key="3">
    <source>
        <dbReference type="EMBL" id="SJL13673.1"/>
    </source>
</evidence>
<keyword evidence="2" id="KW-1133">Transmembrane helix</keyword>
<name>A0A284RY41_ARMOS</name>
<proteinExistence type="predicted"/>
<dbReference type="OMA" id="HAEMSAD"/>